<reference evidence="2 3" key="1">
    <citation type="journal article" date="2017" name="Int. J. Parasitol.">
        <title>The genome of the protozoan parasite Cystoisospora suis and a reverse vaccinology approach to identify vaccine candidates.</title>
        <authorList>
            <person name="Palmieri N."/>
            <person name="Shrestha A."/>
            <person name="Ruttkowski B."/>
            <person name="Beck T."/>
            <person name="Vogl C."/>
            <person name="Tomley F."/>
            <person name="Blake D.P."/>
            <person name="Joachim A."/>
        </authorList>
    </citation>
    <scope>NUCLEOTIDE SEQUENCE [LARGE SCALE GENOMIC DNA]</scope>
    <source>
        <strain evidence="2 3">Wien I</strain>
    </source>
</reference>
<organism evidence="2 3">
    <name type="scientific">Cystoisospora suis</name>
    <dbReference type="NCBI Taxonomy" id="483139"/>
    <lineage>
        <taxon>Eukaryota</taxon>
        <taxon>Sar</taxon>
        <taxon>Alveolata</taxon>
        <taxon>Apicomplexa</taxon>
        <taxon>Conoidasida</taxon>
        <taxon>Coccidia</taxon>
        <taxon>Eucoccidiorida</taxon>
        <taxon>Eimeriorina</taxon>
        <taxon>Sarcocystidae</taxon>
        <taxon>Cystoisospora</taxon>
    </lineage>
</organism>
<sequence length="270" mass="29147">MLPLCSSPLSFLPSIGVAEDGGFVQNALGTNSQISCLVAFIFLTALWFLVHAFVSPVLPGLLLPPSARRLHREKEQRLLELEQLEEHSGRKDGDTHKEELKELHAYFVTANANATASLHALYLVPAALFHALSTVIFPSAQLVVAQAAAAASKRALASGGDAGEGSELLTANAAISAADSKRRNIWDTYVAHWDEAPDFWDGENNPVVILSAYIMASYFFWDSIECFRNLQIHRRAFLIHGIISFLAAAVEILAPGIKLAGACGSPSGLR</sequence>
<dbReference type="OrthoDB" id="10266980at2759"/>
<dbReference type="AlphaFoldDB" id="A0A2C6L568"/>
<evidence type="ECO:0000256" key="1">
    <source>
        <dbReference type="SAM" id="Phobius"/>
    </source>
</evidence>
<proteinExistence type="predicted"/>
<keyword evidence="1" id="KW-0812">Transmembrane</keyword>
<accession>A0A2C6L568</accession>
<keyword evidence="3" id="KW-1185">Reference proteome</keyword>
<gene>
    <name evidence="2" type="ORF">CSUI_003418</name>
</gene>
<dbReference type="GeneID" id="94426827"/>
<dbReference type="RefSeq" id="XP_067924401.1">
    <property type="nucleotide sequence ID" value="XM_068063616.1"/>
</dbReference>
<dbReference type="VEuPathDB" id="ToxoDB:CSUI_003418"/>
<keyword evidence="1" id="KW-1133">Transmembrane helix</keyword>
<feature type="transmembrane region" description="Helical" evidence="1">
    <location>
        <begin position="37"/>
        <end position="63"/>
    </location>
</feature>
<feature type="transmembrane region" description="Helical" evidence="1">
    <location>
        <begin position="237"/>
        <end position="257"/>
    </location>
</feature>
<evidence type="ECO:0000313" key="3">
    <source>
        <dbReference type="Proteomes" id="UP000221165"/>
    </source>
</evidence>
<name>A0A2C6L568_9APIC</name>
<dbReference type="Proteomes" id="UP000221165">
    <property type="component" value="Unassembled WGS sequence"/>
</dbReference>
<protein>
    <submittedName>
        <fullName evidence="2">Tlc domain protein</fullName>
    </submittedName>
</protein>
<dbReference type="EMBL" id="MIGC01001526">
    <property type="protein sequence ID" value="PHJ22724.1"/>
    <property type="molecule type" value="Genomic_DNA"/>
</dbReference>
<keyword evidence="1" id="KW-0472">Membrane</keyword>
<evidence type="ECO:0000313" key="2">
    <source>
        <dbReference type="EMBL" id="PHJ22724.1"/>
    </source>
</evidence>
<comment type="caution">
    <text evidence="2">The sequence shown here is derived from an EMBL/GenBank/DDBJ whole genome shotgun (WGS) entry which is preliminary data.</text>
</comment>